<keyword evidence="5 8" id="KW-0812">Transmembrane</keyword>
<accession>A0A3E5BLR8</accession>
<evidence type="ECO:0000256" key="4">
    <source>
        <dbReference type="ARBA" id="ARBA00022679"/>
    </source>
</evidence>
<keyword evidence="8" id="KW-0472">Membrane</keyword>
<comment type="catalytic activity">
    <reaction evidence="1">
        <text>ATP + protein L-histidine = ADP + protein N-phospho-L-histidine.</text>
        <dbReference type="EC" id="2.7.13.3"/>
    </reaction>
</comment>
<feature type="transmembrane region" description="Helical" evidence="8">
    <location>
        <begin position="63"/>
        <end position="85"/>
    </location>
</feature>
<dbReference type="SUPFAM" id="SSF47384">
    <property type="entry name" value="Homodimeric domain of signal transducing histidine kinase"/>
    <property type="match status" value="1"/>
</dbReference>
<sequence>MKKKSLLNKTLTQFIICTAIILLLATPLFYLLTKHYYAEDMIDIIEATQQGHPLPELDLERDIMHGVMIQFALISVVLGIAIVFMMRFISRRLWKPFDETLRQIENFRLESGTIPQLPESGIKEFDRLNHTLDRLMGNSLKSYRTQKEFTENASHELQTPLAVFQSKLDLLLQQADLTEQQAAAIQDLYQVSNRLSRLNRNLLLLAKIENKQYGQMDTIDLITALDKLLPSLENLAEGINIRKDFHTQRMEIRANRTLLESLINNLIVNSVRHNMANGDITLSIKNQQLIISNTSEEKALDSQLIFNRFYRPSEKNKGNGLGLAIAKAICDYHNWIITYHYESNRHYFSIQF</sequence>
<evidence type="ECO:0000256" key="2">
    <source>
        <dbReference type="ARBA" id="ARBA00012438"/>
    </source>
</evidence>
<dbReference type="GO" id="GO:0005886">
    <property type="term" value="C:plasma membrane"/>
    <property type="evidence" value="ECO:0007669"/>
    <property type="project" value="TreeGrafter"/>
</dbReference>
<dbReference type="PROSITE" id="PS50109">
    <property type="entry name" value="HIS_KIN"/>
    <property type="match status" value="1"/>
</dbReference>
<reference evidence="10 11" key="1">
    <citation type="submission" date="2018-08" db="EMBL/GenBank/DDBJ databases">
        <title>A genome reference for cultivated species of the human gut microbiota.</title>
        <authorList>
            <person name="Zou Y."/>
            <person name="Xue W."/>
            <person name="Luo G."/>
        </authorList>
    </citation>
    <scope>NUCLEOTIDE SEQUENCE [LARGE SCALE GENOMIC DNA]</scope>
    <source>
        <strain evidence="10 11">OM05-15BH</strain>
    </source>
</reference>
<dbReference type="InterPro" id="IPR003594">
    <property type="entry name" value="HATPase_dom"/>
</dbReference>
<dbReference type="InterPro" id="IPR036097">
    <property type="entry name" value="HisK_dim/P_sf"/>
</dbReference>
<dbReference type="SUPFAM" id="SSF55874">
    <property type="entry name" value="ATPase domain of HSP90 chaperone/DNA topoisomerase II/histidine kinase"/>
    <property type="match status" value="1"/>
</dbReference>
<dbReference type="Gene3D" id="1.10.287.130">
    <property type="match status" value="1"/>
</dbReference>
<feature type="domain" description="Histidine kinase" evidence="9">
    <location>
        <begin position="152"/>
        <end position="352"/>
    </location>
</feature>
<dbReference type="Gene3D" id="3.30.565.10">
    <property type="entry name" value="Histidine kinase-like ATPase, C-terminal domain"/>
    <property type="match status" value="1"/>
</dbReference>
<dbReference type="InterPro" id="IPR050428">
    <property type="entry name" value="TCS_sensor_his_kinase"/>
</dbReference>
<proteinExistence type="predicted"/>
<evidence type="ECO:0000256" key="5">
    <source>
        <dbReference type="ARBA" id="ARBA00022692"/>
    </source>
</evidence>
<evidence type="ECO:0000313" key="10">
    <source>
        <dbReference type="EMBL" id="RGN38325.1"/>
    </source>
</evidence>
<organism evidence="10 11">
    <name type="scientific">Bacteroides oleiciplenus</name>
    <dbReference type="NCBI Taxonomy" id="626931"/>
    <lineage>
        <taxon>Bacteria</taxon>
        <taxon>Pseudomonadati</taxon>
        <taxon>Bacteroidota</taxon>
        <taxon>Bacteroidia</taxon>
        <taxon>Bacteroidales</taxon>
        <taxon>Bacteroidaceae</taxon>
        <taxon>Bacteroides</taxon>
    </lineage>
</organism>
<keyword evidence="6 10" id="KW-0418">Kinase</keyword>
<evidence type="ECO:0000256" key="8">
    <source>
        <dbReference type="SAM" id="Phobius"/>
    </source>
</evidence>
<comment type="caution">
    <text evidence="10">The sequence shown here is derived from an EMBL/GenBank/DDBJ whole genome shotgun (WGS) entry which is preliminary data.</text>
</comment>
<dbReference type="Pfam" id="PF00512">
    <property type="entry name" value="HisKA"/>
    <property type="match status" value="1"/>
</dbReference>
<evidence type="ECO:0000256" key="6">
    <source>
        <dbReference type="ARBA" id="ARBA00022777"/>
    </source>
</evidence>
<dbReference type="RefSeq" id="WP_117723603.1">
    <property type="nucleotide sequence ID" value="NZ_QSUL01000003.1"/>
</dbReference>
<gene>
    <name evidence="10" type="ORF">DXB65_05725</name>
</gene>
<evidence type="ECO:0000313" key="11">
    <source>
        <dbReference type="Proteomes" id="UP000260983"/>
    </source>
</evidence>
<dbReference type="EMBL" id="QSUL01000003">
    <property type="protein sequence ID" value="RGN38325.1"/>
    <property type="molecule type" value="Genomic_DNA"/>
</dbReference>
<evidence type="ECO:0000256" key="7">
    <source>
        <dbReference type="ARBA" id="ARBA00022989"/>
    </source>
</evidence>
<dbReference type="InterPro" id="IPR005467">
    <property type="entry name" value="His_kinase_dom"/>
</dbReference>
<protein>
    <recommendedName>
        <fullName evidence="2">histidine kinase</fullName>
        <ecNumber evidence="2">2.7.13.3</ecNumber>
    </recommendedName>
</protein>
<dbReference type="PANTHER" id="PTHR45436:SF5">
    <property type="entry name" value="SENSOR HISTIDINE KINASE TRCS"/>
    <property type="match status" value="1"/>
</dbReference>
<dbReference type="InterPro" id="IPR003661">
    <property type="entry name" value="HisK_dim/P_dom"/>
</dbReference>
<dbReference type="PANTHER" id="PTHR45436">
    <property type="entry name" value="SENSOR HISTIDINE KINASE YKOH"/>
    <property type="match status" value="1"/>
</dbReference>
<dbReference type="Pfam" id="PF02518">
    <property type="entry name" value="HATPase_c"/>
    <property type="match status" value="1"/>
</dbReference>
<dbReference type="SMART" id="SM00388">
    <property type="entry name" value="HisKA"/>
    <property type="match status" value="1"/>
</dbReference>
<feature type="transmembrane region" description="Helical" evidence="8">
    <location>
        <begin position="12"/>
        <end position="32"/>
    </location>
</feature>
<dbReference type="SMART" id="SM00387">
    <property type="entry name" value="HATPase_c"/>
    <property type="match status" value="1"/>
</dbReference>
<keyword evidence="3" id="KW-0597">Phosphoprotein</keyword>
<evidence type="ECO:0000256" key="3">
    <source>
        <dbReference type="ARBA" id="ARBA00022553"/>
    </source>
</evidence>
<name>A0A3E5BLR8_9BACE</name>
<keyword evidence="4" id="KW-0808">Transferase</keyword>
<keyword evidence="7 8" id="KW-1133">Transmembrane helix</keyword>
<dbReference type="InterPro" id="IPR036890">
    <property type="entry name" value="HATPase_C_sf"/>
</dbReference>
<dbReference type="AlphaFoldDB" id="A0A3E5BLR8"/>
<evidence type="ECO:0000259" key="9">
    <source>
        <dbReference type="PROSITE" id="PS50109"/>
    </source>
</evidence>
<dbReference type="Proteomes" id="UP000260983">
    <property type="component" value="Unassembled WGS sequence"/>
</dbReference>
<dbReference type="GO" id="GO:0000155">
    <property type="term" value="F:phosphorelay sensor kinase activity"/>
    <property type="evidence" value="ECO:0007669"/>
    <property type="project" value="InterPro"/>
</dbReference>
<evidence type="ECO:0000256" key="1">
    <source>
        <dbReference type="ARBA" id="ARBA00000085"/>
    </source>
</evidence>
<dbReference type="EC" id="2.7.13.3" evidence="2"/>